<dbReference type="EMBL" id="BEGY01000068">
    <property type="protein sequence ID" value="GAX81633.1"/>
    <property type="molecule type" value="Genomic_DNA"/>
</dbReference>
<accession>A0A250XEZ7</accession>
<dbReference type="InterPro" id="IPR016181">
    <property type="entry name" value="Acyl_CoA_acyltransferase"/>
</dbReference>
<feature type="region of interest" description="Disordered" evidence="1">
    <location>
        <begin position="264"/>
        <end position="325"/>
    </location>
</feature>
<feature type="region of interest" description="Disordered" evidence="1">
    <location>
        <begin position="207"/>
        <end position="232"/>
    </location>
</feature>
<reference evidence="3 4" key="1">
    <citation type="submission" date="2017-08" db="EMBL/GenBank/DDBJ databases">
        <title>Acidophilic green algal genome provides insights into adaptation to an acidic environment.</title>
        <authorList>
            <person name="Hirooka S."/>
            <person name="Hirose Y."/>
            <person name="Kanesaki Y."/>
            <person name="Higuchi S."/>
            <person name="Fujiwara T."/>
            <person name="Onuma R."/>
            <person name="Era A."/>
            <person name="Ohbayashi R."/>
            <person name="Uzuka A."/>
            <person name="Nozaki H."/>
            <person name="Yoshikawa H."/>
            <person name="Miyagishima S.Y."/>
        </authorList>
    </citation>
    <scope>NUCLEOTIDE SEQUENCE [LARGE SCALE GENOMIC DNA]</scope>
    <source>
        <strain evidence="3 4">NIES-2499</strain>
    </source>
</reference>
<evidence type="ECO:0000313" key="4">
    <source>
        <dbReference type="Proteomes" id="UP000232323"/>
    </source>
</evidence>
<protein>
    <recommendedName>
        <fullName evidence="2">Phorbol-ester/DAG-type domain-containing protein</fullName>
    </recommendedName>
</protein>
<feature type="compositionally biased region" description="Polar residues" evidence="1">
    <location>
        <begin position="219"/>
        <end position="232"/>
    </location>
</feature>
<comment type="caution">
    <text evidence="3">The sequence shown here is derived from an EMBL/GenBank/DDBJ whole genome shotgun (WGS) entry which is preliminary data.</text>
</comment>
<sequence>MLLPPFLEPLSFLLERYEPQTYSTHSGQSQCDHTSSGLESKDSTLTCSNIKELYTVCSHQDSTGYTRSLKHCKQFGRNEDDDENDDDDLEKLLRSALRKNKKDEDLANTDRDLRGSSRYPSALHSDEWYLERRVRCCVCQYNVSSSRLKEGRQCDGCRRWFHERCHKGGESVCGYWFHTSGCRELKLNLREQALSSVGKLSTQLLSSGTNRCSEEEVQQRQQPSSEGSTATLSILDIGEMRRAAHIEADAKRMMMIMQPLSTSSTNSCKLKQSAAGNDTPFQLQASNRNSRHSGRGATNMFEGKGPAGMLRTDGRSESCDGEVEQENKMVDKGVVWRAEAKTATLQLKLEDSLSGPRAQRDLAAVATIFSSLSHTSGNTAGRHLGSREQEALHSVVQEELMEADYAVLLRDGKSGKPLAAASMLLFGKDEKQGGHMRIQAMATTPEFRRRGLGRRLVVETSKIMKTAAVPRMVIMYTPTPNFEQGEAASRQREQERGFSRALGVSELSLAMLADFKAVFSEYHRDFTRDLIFLDVPL</sequence>
<dbReference type="AlphaFoldDB" id="A0A250XEZ7"/>
<gene>
    <name evidence="3" type="ORF">CEUSTIGMA_g9061.t1</name>
</gene>
<dbReference type="Pfam" id="PF00583">
    <property type="entry name" value="Acetyltransf_1"/>
    <property type="match status" value="1"/>
</dbReference>
<organism evidence="3 4">
    <name type="scientific">Chlamydomonas eustigma</name>
    <dbReference type="NCBI Taxonomy" id="1157962"/>
    <lineage>
        <taxon>Eukaryota</taxon>
        <taxon>Viridiplantae</taxon>
        <taxon>Chlorophyta</taxon>
        <taxon>core chlorophytes</taxon>
        <taxon>Chlorophyceae</taxon>
        <taxon>CS clade</taxon>
        <taxon>Chlamydomonadales</taxon>
        <taxon>Chlamydomonadaceae</taxon>
        <taxon>Chlamydomonas</taxon>
    </lineage>
</organism>
<dbReference type="Gene3D" id="3.40.630.30">
    <property type="match status" value="1"/>
</dbReference>
<keyword evidence="4" id="KW-1185">Reference proteome</keyword>
<evidence type="ECO:0000259" key="2">
    <source>
        <dbReference type="PROSITE" id="PS50081"/>
    </source>
</evidence>
<dbReference type="Proteomes" id="UP000232323">
    <property type="component" value="Unassembled WGS sequence"/>
</dbReference>
<dbReference type="PROSITE" id="PS50081">
    <property type="entry name" value="ZF_DAG_PE_2"/>
    <property type="match status" value="1"/>
</dbReference>
<feature type="compositionally biased region" description="Polar residues" evidence="1">
    <location>
        <begin position="264"/>
        <end position="288"/>
    </location>
</feature>
<feature type="domain" description="Phorbol-ester/DAG-type" evidence="2">
    <location>
        <begin position="125"/>
        <end position="173"/>
    </location>
</feature>
<dbReference type="CDD" id="cd15489">
    <property type="entry name" value="PHD_SF"/>
    <property type="match status" value="1"/>
</dbReference>
<dbReference type="InterPro" id="IPR000182">
    <property type="entry name" value="GNAT_dom"/>
</dbReference>
<proteinExistence type="predicted"/>
<evidence type="ECO:0000256" key="1">
    <source>
        <dbReference type="SAM" id="MobiDB-lite"/>
    </source>
</evidence>
<name>A0A250XEZ7_9CHLO</name>
<dbReference type="GO" id="GO:0016747">
    <property type="term" value="F:acyltransferase activity, transferring groups other than amino-acyl groups"/>
    <property type="evidence" value="ECO:0007669"/>
    <property type="project" value="InterPro"/>
</dbReference>
<evidence type="ECO:0000313" key="3">
    <source>
        <dbReference type="EMBL" id="GAX81633.1"/>
    </source>
</evidence>
<dbReference type="InterPro" id="IPR002219">
    <property type="entry name" value="PKC_DAG/PE"/>
</dbReference>
<dbReference type="SUPFAM" id="SSF55729">
    <property type="entry name" value="Acyl-CoA N-acyltransferases (Nat)"/>
    <property type="match status" value="1"/>
</dbReference>